<proteinExistence type="predicted"/>
<dbReference type="PANTHER" id="PTHR14650">
    <property type="entry name" value="PROLYL HYDROXYLASE-RELATED"/>
    <property type="match status" value="1"/>
</dbReference>
<name>A0A1I8NNJ5_STOCA</name>
<keyword evidence="7" id="KW-1133">Transmembrane helix</keyword>
<keyword evidence="10" id="KW-1185">Reference proteome</keyword>
<evidence type="ECO:0000256" key="5">
    <source>
        <dbReference type="ARBA" id="ARBA00023004"/>
    </source>
</evidence>
<dbReference type="GO" id="GO:0051213">
    <property type="term" value="F:dioxygenase activity"/>
    <property type="evidence" value="ECO:0007669"/>
    <property type="project" value="UniProtKB-KW"/>
</dbReference>
<dbReference type="GO" id="GO:0016705">
    <property type="term" value="F:oxidoreductase activity, acting on paired donors, with incorporation or reduction of molecular oxygen"/>
    <property type="evidence" value="ECO:0007669"/>
    <property type="project" value="InterPro"/>
</dbReference>
<protein>
    <recommendedName>
        <fullName evidence="8">Fe2OG dioxygenase domain-containing protein</fullName>
    </recommendedName>
</protein>
<dbReference type="Gene3D" id="2.60.120.620">
    <property type="entry name" value="q2cbj1_9rhob like domain"/>
    <property type="match status" value="1"/>
</dbReference>
<evidence type="ECO:0000256" key="6">
    <source>
        <dbReference type="SAM" id="MobiDB-lite"/>
    </source>
</evidence>
<keyword evidence="2" id="KW-0479">Metal-binding</keyword>
<sequence>MTDNKLRQRQGHDQTVKKPSANSNHKDKEKNKGVNKIAAVHDELQQATSSFTHRFWTRTVVVLSVMTVVFFYSKNQPKETKFALVKETLPLRMQRFKCSEEYENEMQQFPQCVPNKCGRFVADKLIEPKEVEMLLHMAENIIDLAGSSGGASILDIHSGALSYGDKFLNVFQMSKAMDIIKPEHLTTYNLVKGKIKLAIAEQFGIAPEHLYLTYPTFFSRITNVTAKTIHDEYWHEHVDKETYPSFHYTSLLYLTTYNNDFKGGRFVFVDGREENRTTSTVEPKKGRVSAFTSGSENRHHVEQVSEGTRFAVTISFSCDKKHSINDPKLASLKQ</sequence>
<dbReference type="PROSITE" id="PS51471">
    <property type="entry name" value="FE2OG_OXY"/>
    <property type="match status" value="1"/>
</dbReference>
<dbReference type="InterPro" id="IPR039210">
    <property type="entry name" value="OGFOD3"/>
</dbReference>
<feature type="domain" description="Fe2OG dioxygenase" evidence="8">
    <location>
        <begin position="216"/>
        <end position="319"/>
    </location>
</feature>
<comment type="cofactor">
    <cofactor evidence="1">
        <name>L-ascorbate</name>
        <dbReference type="ChEBI" id="CHEBI:38290"/>
    </cofactor>
</comment>
<dbReference type="Pfam" id="PF13640">
    <property type="entry name" value="2OG-FeII_Oxy_3"/>
    <property type="match status" value="1"/>
</dbReference>
<dbReference type="SMART" id="SM00702">
    <property type="entry name" value="P4Hc"/>
    <property type="match status" value="1"/>
</dbReference>
<evidence type="ECO:0000256" key="4">
    <source>
        <dbReference type="ARBA" id="ARBA00023002"/>
    </source>
</evidence>
<evidence type="ECO:0000313" key="9">
    <source>
        <dbReference type="EnsemblMetazoa" id="SCAU000641-PA"/>
    </source>
</evidence>
<dbReference type="VEuPathDB" id="VectorBase:SCAU000641"/>
<reference evidence="9" key="1">
    <citation type="submission" date="2020-05" db="UniProtKB">
        <authorList>
            <consortium name="EnsemblMetazoa"/>
        </authorList>
    </citation>
    <scope>IDENTIFICATION</scope>
    <source>
        <strain evidence="9">USDA</strain>
    </source>
</reference>
<evidence type="ECO:0000256" key="2">
    <source>
        <dbReference type="ARBA" id="ARBA00022723"/>
    </source>
</evidence>
<evidence type="ECO:0000256" key="3">
    <source>
        <dbReference type="ARBA" id="ARBA00022964"/>
    </source>
</evidence>
<evidence type="ECO:0000256" key="7">
    <source>
        <dbReference type="SAM" id="Phobius"/>
    </source>
</evidence>
<dbReference type="GO" id="GO:0016020">
    <property type="term" value="C:membrane"/>
    <property type="evidence" value="ECO:0007669"/>
    <property type="project" value="TreeGrafter"/>
</dbReference>
<dbReference type="AlphaFoldDB" id="A0A1I8NNJ5"/>
<dbReference type="InterPro" id="IPR005123">
    <property type="entry name" value="Oxoglu/Fe-dep_dioxygenase_dom"/>
</dbReference>
<dbReference type="EnsemblMetazoa" id="SCAU000641-RA">
    <property type="protein sequence ID" value="SCAU000641-PA"/>
    <property type="gene ID" value="SCAU000641"/>
</dbReference>
<evidence type="ECO:0000259" key="8">
    <source>
        <dbReference type="PROSITE" id="PS51471"/>
    </source>
</evidence>
<keyword evidence="5" id="KW-0408">Iron</keyword>
<keyword evidence="7" id="KW-0812">Transmembrane</keyword>
<feature type="compositionally biased region" description="Basic and acidic residues" evidence="6">
    <location>
        <begin position="1"/>
        <end position="16"/>
    </location>
</feature>
<gene>
    <name evidence="9" type="primary">106084385</name>
</gene>
<dbReference type="PANTHER" id="PTHR14650:SF1">
    <property type="entry name" value="2-OXOGLUTARATE AND IRON-DEPENDENT OXYGENASE DOMAIN-CONTAINING PROTEIN 3"/>
    <property type="match status" value="1"/>
</dbReference>
<dbReference type="GO" id="GO:0031418">
    <property type="term" value="F:L-ascorbic acid binding"/>
    <property type="evidence" value="ECO:0007669"/>
    <property type="project" value="InterPro"/>
</dbReference>
<feature type="transmembrane region" description="Helical" evidence="7">
    <location>
        <begin position="55"/>
        <end position="73"/>
    </location>
</feature>
<dbReference type="KEGG" id="scac:106084385"/>
<dbReference type="GO" id="GO:0005506">
    <property type="term" value="F:iron ion binding"/>
    <property type="evidence" value="ECO:0007669"/>
    <property type="project" value="InterPro"/>
</dbReference>
<accession>A0A1I8NNJ5</accession>
<dbReference type="InterPro" id="IPR044862">
    <property type="entry name" value="Pro_4_hyd_alph_FE2OG_OXY"/>
</dbReference>
<feature type="region of interest" description="Disordered" evidence="6">
    <location>
        <begin position="1"/>
        <end position="32"/>
    </location>
</feature>
<evidence type="ECO:0000313" key="10">
    <source>
        <dbReference type="Proteomes" id="UP000095300"/>
    </source>
</evidence>
<organism evidence="9 10">
    <name type="scientific">Stomoxys calcitrans</name>
    <name type="common">Stable fly</name>
    <name type="synonym">Conops calcitrans</name>
    <dbReference type="NCBI Taxonomy" id="35570"/>
    <lineage>
        <taxon>Eukaryota</taxon>
        <taxon>Metazoa</taxon>
        <taxon>Ecdysozoa</taxon>
        <taxon>Arthropoda</taxon>
        <taxon>Hexapoda</taxon>
        <taxon>Insecta</taxon>
        <taxon>Pterygota</taxon>
        <taxon>Neoptera</taxon>
        <taxon>Endopterygota</taxon>
        <taxon>Diptera</taxon>
        <taxon>Brachycera</taxon>
        <taxon>Muscomorpha</taxon>
        <taxon>Muscoidea</taxon>
        <taxon>Muscidae</taxon>
        <taxon>Stomoxys</taxon>
    </lineage>
</organism>
<keyword evidence="4" id="KW-0560">Oxidoreductase</keyword>
<keyword evidence="3" id="KW-0223">Dioxygenase</keyword>
<dbReference type="OrthoDB" id="427071at2759"/>
<dbReference type="InterPro" id="IPR006620">
    <property type="entry name" value="Pro_4_hyd_alph"/>
</dbReference>
<keyword evidence="7" id="KW-0472">Membrane</keyword>
<evidence type="ECO:0000256" key="1">
    <source>
        <dbReference type="ARBA" id="ARBA00001961"/>
    </source>
</evidence>
<dbReference type="Proteomes" id="UP000095300">
    <property type="component" value="Unassembled WGS sequence"/>
</dbReference>
<dbReference type="STRING" id="35570.A0A1I8NNJ5"/>